<keyword evidence="2" id="KW-1185">Reference proteome</keyword>
<comment type="caution">
    <text evidence="1">The sequence shown here is derived from an EMBL/GenBank/DDBJ whole genome shotgun (WGS) entry which is preliminary data.</text>
</comment>
<dbReference type="Proteomes" id="UP000761411">
    <property type="component" value="Unassembled WGS sequence"/>
</dbReference>
<dbReference type="AlphaFoldDB" id="A0A944CK58"/>
<sequence length="71" mass="8263">MSEYQDFLQERDRLDFMVQQGYRIKKVTENLSGAFVEFENGEGENETLKILTPDARKYFSVLLLKQQKAGA</sequence>
<dbReference type="EMBL" id="QTKX01000001">
    <property type="protein sequence ID" value="MBS8263927.1"/>
    <property type="molecule type" value="Genomic_DNA"/>
</dbReference>
<dbReference type="RefSeq" id="WP_213367453.1">
    <property type="nucleotide sequence ID" value="NZ_QTKX01000001.1"/>
</dbReference>
<accession>A0A944CK58</accession>
<protein>
    <submittedName>
        <fullName evidence="1">Uncharacterized protein</fullName>
    </submittedName>
</protein>
<name>A0A944CK58_9BACI</name>
<proteinExistence type="predicted"/>
<evidence type="ECO:0000313" key="2">
    <source>
        <dbReference type="Proteomes" id="UP000761411"/>
    </source>
</evidence>
<reference evidence="1 2" key="1">
    <citation type="journal article" date="2021" name="Microorganisms">
        <title>Bacterial Dimethylsulfoniopropionate Biosynthesis in the East China Sea.</title>
        <authorList>
            <person name="Liu J."/>
            <person name="Zhang Y."/>
            <person name="Liu J."/>
            <person name="Zhong H."/>
            <person name="Williams B.T."/>
            <person name="Zheng Y."/>
            <person name="Curson A.R.J."/>
            <person name="Sun C."/>
            <person name="Sun H."/>
            <person name="Song D."/>
            <person name="Wagner Mackenzie B."/>
            <person name="Bermejo Martinez A."/>
            <person name="Todd J.D."/>
            <person name="Zhang X.H."/>
        </authorList>
    </citation>
    <scope>NUCLEOTIDE SEQUENCE [LARGE SCALE GENOMIC DNA]</scope>
    <source>
        <strain evidence="1 2">ESS08</strain>
    </source>
</reference>
<organism evidence="1 2">
    <name type="scientific">Mesobacillus boroniphilus</name>
    <dbReference type="NCBI Taxonomy" id="308892"/>
    <lineage>
        <taxon>Bacteria</taxon>
        <taxon>Bacillati</taxon>
        <taxon>Bacillota</taxon>
        <taxon>Bacilli</taxon>
        <taxon>Bacillales</taxon>
        <taxon>Bacillaceae</taxon>
        <taxon>Mesobacillus</taxon>
    </lineage>
</organism>
<evidence type="ECO:0000313" key="1">
    <source>
        <dbReference type="EMBL" id="MBS8263927.1"/>
    </source>
</evidence>
<gene>
    <name evidence="1" type="ORF">DYI25_05700</name>
</gene>